<dbReference type="AlphaFoldDB" id="A0A8T0DUF4"/>
<protein>
    <recommendedName>
        <fullName evidence="8">Kinesin motor domain-containing protein</fullName>
    </recommendedName>
</protein>
<dbReference type="GO" id="GO:0008017">
    <property type="term" value="F:microtubule binding"/>
    <property type="evidence" value="ECO:0007669"/>
    <property type="project" value="InterPro"/>
</dbReference>
<dbReference type="InterPro" id="IPR036961">
    <property type="entry name" value="Kinesin_motor_dom_sf"/>
</dbReference>
<evidence type="ECO:0000256" key="4">
    <source>
        <dbReference type="ARBA" id="ARBA00023212"/>
    </source>
</evidence>
<evidence type="ECO:0000259" key="8">
    <source>
        <dbReference type="PROSITE" id="PS50067"/>
    </source>
</evidence>
<feature type="coiled-coil region" evidence="6">
    <location>
        <begin position="348"/>
        <end position="389"/>
    </location>
</feature>
<evidence type="ECO:0000256" key="2">
    <source>
        <dbReference type="ARBA" id="ARBA00022741"/>
    </source>
</evidence>
<evidence type="ECO:0000256" key="1">
    <source>
        <dbReference type="ARBA" id="ARBA00004245"/>
    </source>
</evidence>
<comment type="subcellular location">
    <subcellularLocation>
        <location evidence="1">Cytoplasm</location>
        <location evidence="1">Cytoskeleton</location>
    </subcellularLocation>
</comment>
<dbReference type="EMBL" id="JTDF01000892">
    <property type="protein sequence ID" value="KAF8570824.1"/>
    <property type="molecule type" value="Genomic_DNA"/>
</dbReference>
<dbReference type="Proteomes" id="UP000699462">
    <property type="component" value="Unassembled WGS sequence"/>
</dbReference>
<keyword evidence="10" id="KW-1185">Reference proteome</keyword>
<dbReference type="GO" id="GO:0005856">
    <property type="term" value="C:cytoskeleton"/>
    <property type="evidence" value="ECO:0007669"/>
    <property type="project" value="UniProtKB-SubCell"/>
</dbReference>
<evidence type="ECO:0000313" key="9">
    <source>
        <dbReference type="EMBL" id="KAF8570824.1"/>
    </source>
</evidence>
<dbReference type="OrthoDB" id="6240715at2759"/>
<proteinExistence type="inferred from homology"/>
<dbReference type="Pfam" id="PF00225">
    <property type="entry name" value="Kinesin"/>
    <property type="match status" value="1"/>
</dbReference>
<keyword evidence="2 5" id="KW-0547">Nucleotide-binding</keyword>
<keyword evidence="5" id="KW-0505">Motor protein</keyword>
<dbReference type="InterPro" id="IPR027417">
    <property type="entry name" value="P-loop_NTPase"/>
</dbReference>
<dbReference type="SMART" id="SM00129">
    <property type="entry name" value="KISc"/>
    <property type="match status" value="1"/>
</dbReference>
<dbReference type="Gene3D" id="3.40.850.10">
    <property type="entry name" value="Kinesin motor domain"/>
    <property type="match status" value="1"/>
</dbReference>
<keyword evidence="4" id="KW-0963">Cytoplasm</keyword>
<dbReference type="GO" id="GO:0003777">
    <property type="term" value="F:microtubule motor activity"/>
    <property type="evidence" value="ECO:0007669"/>
    <property type="project" value="InterPro"/>
</dbReference>
<feature type="domain" description="Kinesin motor" evidence="8">
    <location>
        <begin position="389"/>
        <end position="750"/>
    </location>
</feature>
<dbReference type="InterPro" id="IPR001752">
    <property type="entry name" value="Kinesin_motor_dom"/>
</dbReference>
<evidence type="ECO:0000256" key="3">
    <source>
        <dbReference type="ARBA" id="ARBA00022840"/>
    </source>
</evidence>
<keyword evidence="4" id="KW-0206">Cytoskeleton</keyword>
<comment type="caution">
    <text evidence="9">The sequence shown here is derived from an EMBL/GenBank/DDBJ whole genome shotgun (WGS) entry which is preliminary data.</text>
</comment>
<comment type="similarity">
    <text evidence="5">Belongs to the TRAFAC class myosin-kinesin ATPase superfamily. Kinesin family.</text>
</comment>
<dbReference type="SUPFAM" id="SSF52540">
    <property type="entry name" value="P-loop containing nucleoside triphosphate hydrolases"/>
    <property type="match status" value="1"/>
</dbReference>
<evidence type="ECO:0000256" key="5">
    <source>
        <dbReference type="PROSITE-ProRule" id="PRU00283"/>
    </source>
</evidence>
<dbReference type="GO" id="GO:0007018">
    <property type="term" value="P:microtubule-based movement"/>
    <property type="evidence" value="ECO:0007669"/>
    <property type="project" value="InterPro"/>
</dbReference>
<reference evidence="9 10" key="1">
    <citation type="submission" date="2019-07" db="EMBL/GenBank/DDBJ databases">
        <title>Annotation for the trematode Paragonimus westermani.</title>
        <authorList>
            <person name="Choi Y.-J."/>
        </authorList>
    </citation>
    <scope>NUCLEOTIDE SEQUENCE [LARGE SCALE GENOMIC DNA]</scope>
    <source>
        <strain evidence="9">180907_Pwestermani</strain>
    </source>
</reference>
<evidence type="ECO:0000256" key="6">
    <source>
        <dbReference type="SAM" id="Coils"/>
    </source>
</evidence>
<dbReference type="PANTHER" id="PTHR47972">
    <property type="entry name" value="KINESIN-LIKE PROTEIN KLP-3"/>
    <property type="match status" value="1"/>
</dbReference>
<evidence type="ECO:0000313" key="10">
    <source>
        <dbReference type="Proteomes" id="UP000699462"/>
    </source>
</evidence>
<organism evidence="9 10">
    <name type="scientific">Paragonimus westermani</name>
    <dbReference type="NCBI Taxonomy" id="34504"/>
    <lineage>
        <taxon>Eukaryota</taxon>
        <taxon>Metazoa</taxon>
        <taxon>Spiralia</taxon>
        <taxon>Lophotrochozoa</taxon>
        <taxon>Platyhelminthes</taxon>
        <taxon>Trematoda</taxon>
        <taxon>Digenea</taxon>
        <taxon>Plagiorchiida</taxon>
        <taxon>Troglotremata</taxon>
        <taxon>Troglotrematidae</taxon>
        <taxon>Paragonimus</taxon>
    </lineage>
</organism>
<gene>
    <name evidence="9" type="ORF">P879_00288</name>
</gene>
<feature type="region of interest" description="Disordered" evidence="7">
    <location>
        <begin position="1"/>
        <end position="23"/>
    </location>
</feature>
<feature type="binding site" evidence="5">
    <location>
        <begin position="481"/>
        <end position="488"/>
    </location>
    <ligand>
        <name>ATP</name>
        <dbReference type="ChEBI" id="CHEBI:30616"/>
    </ligand>
</feature>
<keyword evidence="3 5" id="KW-0067">ATP-binding</keyword>
<name>A0A8T0DUF4_9TREM</name>
<evidence type="ECO:0000256" key="7">
    <source>
        <dbReference type="SAM" id="MobiDB-lite"/>
    </source>
</evidence>
<dbReference type="InterPro" id="IPR027640">
    <property type="entry name" value="Kinesin-like_fam"/>
</dbReference>
<dbReference type="PROSITE" id="PS50067">
    <property type="entry name" value="KINESIN_MOTOR_2"/>
    <property type="match status" value="1"/>
</dbReference>
<dbReference type="PRINTS" id="PR00380">
    <property type="entry name" value="KINESINHEAVY"/>
</dbReference>
<sequence length="751" mass="85092">MANEPQSVVSSGQPPVQPSTTTCGYADNGTSSLAFESTSKCSANELGGAKYKYFYHRLYECLCHLEAENHKLLEAIQQKVRVTGEPKRLDELLDEFAFKVASKKDAYEKSLTVQATTKGQQAHMAKRWKMRYLNLLGIASLFESKFRQIVSDEDKRDDQNLLAPPSNKNEHQKGEESFFDEVLSIPWDSHANLETELQNAIEDTDCKVDQGKRLTSSYEFDDLTIFISIVFIQDLLASHNLHAEEIKRQNEIKTRLFRVLKKTKEQRNQLKKYVIDQEREIQSLEKNIQDTEALMFLSKQGHTPIDPRHGCHSTHHEGADKILSPSSTPILQVREASQEPCLAECRELDNLKKEVKLLEFRKIELEGMLREEEQQRRILSKRLQDLVGTVHVSCRIKPHPNNYLQIVSDDKLLLPKTLPVAASASKLDNCALGALDVDQMRCFIFEKVLGPSTGHHEIFKEIAQPLNRCLDGQNMCIMTYGSRKSGKSFTMFGSSVHSQKVGDKLETIRGIAQDTVHQLISLIRQRTAWIYTVHVQAMYVNDAKVVDLLKDIHCVTTKPPTTCTTEDTFRIWSIMRSFELRTGLDFDNFVHEVRDQENSRKDTQPGHLLIQLIISGVQKCGNDTPVQSILLLAELANWERRTNMDDFDIVTTKTTSIASESNSHSTEIVTPVVDKSNSGVNKSLLALSRVFTALHKRKIPTFNDYPLTQLFSPVLTGDSKCFLIITISSDPEDFTSTLASLQFAQNVMQAT</sequence>
<accession>A0A8T0DUF4</accession>
<keyword evidence="6" id="KW-0175">Coiled coil</keyword>
<dbReference type="GO" id="GO:0005524">
    <property type="term" value="F:ATP binding"/>
    <property type="evidence" value="ECO:0007669"/>
    <property type="project" value="UniProtKB-UniRule"/>
</dbReference>
<feature type="coiled-coil region" evidence="6">
    <location>
        <begin position="260"/>
        <end position="294"/>
    </location>
</feature>